<protein>
    <submittedName>
        <fullName evidence="1">Uncharacterized protein</fullName>
    </submittedName>
</protein>
<dbReference type="KEGG" id="amr:AM1_G0170"/>
<dbReference type="EMBL" id="CP000844">
    <property type="protein sequence ID" value="ABW33350.1"/>
    <property type="molecule type" value="Genomic_DNA"/>
</dbReference>
<keyword evidence="1" id="KW-0614">Plasmid</keyword>
<reference evidence="1 2" key="1">
    <citation type="journal article" date="2008" name="Proc. Natl. Acad. Sci. U.S.A.">
        <title>Niche adaptation and genome expansion in the chlorophyll d-producing cyanobacterium Acaryochloris marina.</title>
        <authorList>
            <person name="Swingley W.D."/>
            <person name="Chen M."/>
            <person name="Cheung P.C."/>
            <person name="Conrad A.L."/>
            <person name="Dejesa L.C."/>
            <person name="Hao J."/>
            <person name="Honchak B.M."/>
            <person name="Karbach L.E."/>
            <person name="Kurdoglu A."/>
            <person name="Lahiri S."/>
            <person name="Mastrian S.D."/>
            <person name="Miyashita H."/>
            <person name="Page L."/>
            <person name="Ramakrishna P."/>
            <person name="Satoh S."/>
            <person name="Sattley W.M."/>
            <person name="Shimada Y."/>
            <person name="Taylor H.L."/>
            <person name="Tomo T."/>
            <person name="Tsuchiya T."/>
            <person name="Wang Z.T."/>
            <person name="Raymond J."/>
            <person name="Mimuro M."/>
            <person name="Blankenship R.E."/>
            <person name="Touchman J.W."/>
        </authorList>
    </citation>
    <scope>NUCLEOTIDE SEQUENCE [LARGE SCALE GENOMIC DNA]</scope>
    <source>
        <strain evidence="2">MBIC 11017</strain>
        <plasmid evidence="2">Plasmid pREB7</plasmid>
    </source>
</reference>
<evidence type="ECO:0000313" key="2">
    <source>
        <dbReference type="Proteomes" id="UP000000268"/>
    </source>
</evidence>
<dbReference type="AlphaFoldDB" id="A8ZQR4"/>
<keyword evidence="2" id="KW-1185">Reference proteome</keyword>
<proteinExistence type="predicted"/>
<dbReference type="Proteomes" id="UP000000268">
    <property type="component" value="Plasmid pREB7"/>
</dbReference>
<gene>
    <name evidence="1" type="ordered locus">AM1_G0170</name>
</gene>
<dbReference type="HOGENOM" id="CLU_3323306_0_0_3"/>
<geneLocation type="plasmid" evidence="1 2">
    <name>pREB7</name>
</geneLocation>
<evidence type="ECO:0000313" key="1">
    <source>
        <dbReference type="EMBL" id="ABW33350.1"/>
    </source>
</evidence>
<accession>A8ZQR4</accession>
<sequence length="38" mass="4250">MILVYVNGSFYKLGLGSSDDSMFFLSGFKNHCSEALRD</sequence>
<organism evidence="1 2">
    <name type="scientific">Acaryochloris marina (strain MBIC 11017)</name>
    <dbReference type="NCBI Taxonomy" id="329726"/>
    <lineage>
        <taxon>Bacteria</taxon>
        <taxon>Bacillati</taxon>
        <taxon>Cyanobacteriota</taxon>
        <taxon>Cyanophyceae</taxon>
        <taxon>Acaryochloridales</taxon>
        <taxon>Acaryochloridaceae</taxon>
        <taxon>Acaryochloris</taxon>
    </lineage>
</organism>
<name>A8ZQR4_ACAM1</name>